<dbReference type="InterPro" id="IPR039420">
    <property type="entry name" value="WalR-like"/>
</dbReference>
<evidence type="ECO:0000256" key="1">
    <source>
        <dbReference type="ARBA" id="ARBA00022553"/>
    </source>
</evidence>
<keyword evidence="5" id="KW-0804">Transcription</keyword>
<evidence type="ECO:0000259" key="6">
    <source>
        <dbReference type="PROSITE" id="PS50110"/>
    </source>
</evidence>
<evidence type="ECO:0000256" key="5">
    <source>
        <dbReference type="ARBA" id="ARBA00023163"/>
    </source>
</evidence>
<feature type="domain" description="Response regulatory" evidence="6">
    <location>
        <begin position="2"/>
        <end position="117"/>
    </location>
</feature>
<dbReference type="Gene3D" id="3.40.50.2300">
    <property type="match status" value="1"/>
</dbReference>
<dbReference type="SMART" id="SM00448">
    <property type="entry name" value="REC"/>
    <property type="match status" value="1"/>
</dbReference>
<evidence type="ECO:0000256" key="4">
    <source>
        <dbReference type="ARBA" id="ARBA00023125"/>
    </source>
</evidence>
<dbReference type="EMBL" id="VSSQ01000679">
    <property type="protein sequence ID" value="MPL99651.1"/>
    <property type="molecule type" value="Genomic_DNA"/>
</dbReference>
<dbReference type="GO" id="GO:0032993">
    <property type="term" value="C:protein-DNA complex"/>
    <property type="evidence" value="ECO:0007669"/>
    <property type="project" value="TreeGrafter"/>
</dbReference>
<name>A0A644W7D7_9ZZZZ</name>
<dbReference type="Pfam" id="PF00072">
    <property type="entry name" value="Response_reg"/>
    <property type="match status" value="1"/>
</dbReference>
<keyword evidence="2" id="KW-0902">Two-component regulatory system</keyword>
<dbReference type="GO" id="GO:0000156">
    <property type="term" value="F:phosphorelay response regulator activity"/>
    <property type="evidence" value="ECO:0007669"/>
    <property type="project" value="TreeGrafter"/>
</dbReference>
<dbReference type="SUPFAM" id="SSF52172">
    <property type="entry name" value="CheY-like"/>
    <property type="match status" value="1"/>
</dbReference>
<dbReference type="PANTHER" id="PTHR48111:SF21">
    <property type="entry name" value="DNA-BINDING DUAL MASTER TRANSCRIPTIONAL REGULATOR RPAA"/>
    <property type="match status" value="1"/>
</dbReference>
<dbReference type="GO" id="GO:0000976">
    <property type="term" value="F:transcription cis-regulatory region binding"/>
    <property type="evidence" value="ECO:0007669"/>
    <property type="project" value="TreeGrafter"/>
</dbReference>
<comment type="caution">
    <text evidence="7">The sequence shown here is derived from an EMBL/GenBank/DDBJ whole genome shotgun (WGS) entry which is preliminary data.</text>
</comment>
<keyword evidence="3" id="KW-0805">Transcription regulation</keyword>
<evidence type="ECO:0000313" key="7">
    <source>
        <dbReference type="EMBL" id="MPL99651.1"/>
    </source>
</evidence>
<organism evidence="7">
    <name type="scientific">bioreactor metagenome</name>
    <dbReference type="NCBI Taxonomy" id="1076179"/>
    <lineage>
        <taxon>unclassified sequences</taxon>
        <taxon>metagenomes</taxon>
        <taxon>ecological metagenomes</taxon>
    </lineage>
</organism>
<keyword evidence="4" id="KW-0238">DNA-binding</keyword>
<sequence>MRILVCEDDIIISKAIEHRLKNDGYSIDVATDGNQASEKVSANEYDLIMTDLLMPFCSGLELVNKVRNDLKLSTPIIVLSRIGNEETIIEAFQLGADDYISKPFSPNELSIRVKRLLIKR</sequence>
<dbReference type="GO" id="GO:0006355">
    <property type="term" value="P:regulation of DNA-templated transcription"/>
    <property type="evidence" value="ECO:0007669"/>
    <property type="project" value="TreeGrafter"/>
</dbReference>
<accession>A0A644W7D7</accession>
<dbReference type="GO" id="GO:0005829">
    <property type="term" value="C:cytosol"/>
    <property type="evidence" value="ECO:0007669"/>
    <property type="project" value="TreeGrafter"/>
</dbReference>
<dbReference type="PANTHER" id="PTHR48111">
    <property type="entry name" value="REGULATOR OF RPOS"/>
    <property type="match status" value="1"/>
</dbReference>
<dbReference type="AlphaFoldDB" id="A0A644W7D7"/>
<keyword evidence="1" id="KW-0597">Phosphoprotein</keyword>
<dbReference type="InterPro" id="IPR011006">
    <property type="entry name" value="CheY-like_superfamily"/>
</dbReference>
<dbReference type="PROSITE" id="PS50110">
    <property type="entry name" value="RESPONSE_REGULATORY"/>
    <property type="match status" value="1"/>
</dbReference>
<evidence type="ECO:0000256" key="2">
    <source>
        <dbReference type="ARBA" id="ARBA00023012"/>
    </source>
</evidence>
<proteinExistence type="predicted"/>
<reference evidence="7" key="1">
    <citation type="submission" date="2019-08" db="EMBL/GenBank/DDBJ databases">
        <authorList>
            <person name="Kucharzyk K."/>
            <person name="Murdoch R.W."/>
            <person name="Higgins S."/>
            <person name="Loffler F."/>
        </authorList>
    </citation>
    <scope>NUCLEOTIDE SEQUENCE</scope>
</reference>
<evidence type="ECO:0000256" key="3">
    <source>
        <dbReference type="ARBA" id="ARBA00023015"/>
    </source>
</evidence>
<dbReference type="InterPro" id="IPR001789">
    <property type="entry name" value="Sig_transdc_resp-reg_receiver"/>
</dbReference>
<protein>
    <submittedName>
        <fullName evidence="7">Transcriptional regulatory protein SrrA</fullName>
    </submittedName>
</protein>
<gene>
    <name evidence="7" type="primary">srrA_20</name>
    <name evidence="7" type="ORF">SDC9_45870</name>
</gene>